<dbReference type="SUPFAM" id="SSF55729">
    <property type="entry name" value="Acyl-CoA N-acyltransferases (Nat)"/>
    <property type="match status" value="1"/>
</dbReference>
<evidence type="ECO:0000256" key="2">
    <source>
        <dbReference type="ARBA" id="ARBA00022649"/>
    </source>
</evidence>
<organism evidence="7 8">
    <name type="scientific">Scytonema hofmannii PCC 7110</name>
    <dbReference type="NCBI Taxonomy" id="128403"/>
    <lineage>
        <taxon>Bacteria</taxon>
        <taxon>Bacillati</taxon>
        <taxon>Cyanobacteriota</taxon>
        <taxon>Cyanophyceae</taxon>
        <taxon>Nostocales</taxon>
        <taxon>Scytonemataceae</taxon>
        <taxon>Scytonema</taxon>
    </lineage>
</organism>
<protein>
    <recommendedName>
        <fullName evidence="6">N-acetyltransferase domain-containing protein</fullName>
    </recommendedName>
</protein>
<reference evidence="7 8" key="1">
    <citation type="journal article" date="2013" name="Genome Biol. Evol.">
        <title>Genomes of Stigonematalean cyanobacteria (subsection V) and the evolution of oxygenic photosynthesis from prokaryotes to plastids.</title>
        <authorList>
            <person name="Dagan T."/>
            <person name="Roettger M."/>
            <person name="Stucken K."/>
            <person name="Landan G."/>
            <person name="Koch R."/>
            <person name="Major P."/>
            <person name="Gould S.B."/>
            <person name="Goremykin V.V."/>
            <person name="Rippka R."/>
            <person name="Tandeau de Marsac N."/>
            <person name="Gugger M."/>
            <person name="Lockhart P.J."/>
            <person name="Allen J.F."/>
            <person name="Brune I."/>
            <person name="Maus I."/>
            <person name="Puhler A."/>
            <person name="Martin W.F."/>
        </authorList>
    </citation>
    <scope>NUCLEOTIDE SEQUENCE [LARGE SCALE GENOMIC DNA]</scope>
    <source>
        <strain evidence="7 8">PCC 7110</strain>
    </source>
</reference>
<accession>A0A139X438</accession>
<evidence type="ECO:0000313" key="8">
    <source>
        <dbReference type="Proteomes" id="UP000076925"/>
    </source>
</evidence>
<keyword evidence="1" id="KW-0678">Repressor</keyword>
<keyword evidence="2" id="KW-1277">Toxin-antitoxin system</keyword>
<evidence type="ECO:0000313" key="7">
    <source>
        <dbReference type="EMBL" id="KYC39448.1"/>
    </source>
</evidence>
<dbReference type="EMBL" id="ANNX02000035">
    <property type="protein sequence ID" value="KYC39448.1"/>
    <property type="molecule type" value="Genomic_DNA"/>
</dbReference>
<keyword evidence="4" id="KW-0012">Acyltransferase</keyword>
<keyword evidence="8" id="KW-1185">Reference proteome</keyword>
<dbReference type="Proteomes" id="UP000076925">
    <property type="component" value="Unassembled WGS sequence"/>
</dbReference>
<comment type="caution">
    <text evidence="7">The sequence shown here is derived from an EMBL/GenBank/DDBJ whole genome shotgun (WGS) entry which is preliminary data.</text>
</comment>
<dbReference type="InterPro" id="IPR000182">
    <property type="entry name" value="GNAT_dom"/>
</dbReference>
<dbReference type="Gene3D" id="3.40.630.30">
    <property type="match status" value="1"/>
</dbReference>
<feature type="domain" description="N-acetyltransferase" evidence="6">
    <location>
        <begin position="30"/>
        <end position="86"/>
    </location>
</feature>
<dbReference type="CDD" id="cd04301">
    <property type="entry name" value="NAT_SF"/>
    <property type="match status" value="1"/>
</dbReference>
<evidence type="ECO:0000259" key="6">
    <source>
        <dbReference type="Pfam" id="PF13673"/>
    </source>
</evidence>
<name>A0A139X438_9CYAN</name>
<keyword evidence="3" id="KW-0808">Transferase</keyword>
<sequence length="108" mass="12326">MASTSIQVEDLPDEIRVKLPRYPLIPATLLGRLAVDERYQGQGLGAFLLVDALRRSLMSEIASMAVVVDAKDDQARAFYEHHRFTPFFNQSRRLYLPMTIIAKQFSNK</sequence>
<evidence type="ECO:0000256" key="1">
    <source>
        <dbReference type="ARBA" id="ARBA00022491"/>
    </source>
</evidence>
<dbReference type="PANTHER" id="PTHR36449:SF1">
    <property type="entry name" value="ACETYLTRANSFERASE"/>
    <property type="match status" value="1"/>
</dbReference>
<dbReference type="AlphaFoldDB" id="A0A139X438"/>
<proteinExistence type="predicted"/>
<dbReference type="Pfam" id="PF13673">
    <property type="entry name" value="Acetyltransf_10"/>
    <property type="match status" value="1"/>
</dbReference>
<evidence type="ECO:0000256" key="5">
    <source>
        <dbReference type="ARBA" id="ARBA00049880"/>
    </source>
</evidence>
<dbReference type="PANTHER" id="PTHR36449">
    <property type="entry name" value="ACETYLTRANSFERASE-RELATED"/>
    <property type="match status" value="1"/>
</dbReference>
<dbReference type="RefSeq" id="WP_017747335.1">
    <property type="nucleotide sequence ID" value="NZ_KQ976354.1"/>
</dbReference>
<dbReference type="GO" id="GO:0016747">
    <property type="term" value="F:acyltransferase activity, transferring groups other than amino-acyl groups"/>
    <property type="evidence" value="ECO:0007669"/>
    <property type="project" value="InterPro"/>
</dbReference>
<gene>
    <name evidence="7" type="ORF">WA1_32530</name>
</gene>
<dbReference type="InterPro" id="IPR016181">
    <property type="entry name" value="Acyl_CoA_acyltransferase"/>
</dbReference>
<comment type="catalytic activity">
    <reaction evidence="5">
        <text>glycyl-tRNA(Gly) + acetyl-CoA = N-acetylglycyl-tRNA(Gly) + CoA + H(+)</text>
        <dbReference type="Rhea" id="RHEA:81867"/>
        <dbReference type="Rhea" id="RHEA-COMP:9683"/>
        <dbReference type="Rhea" id="RHEA-COMP:19766"/>
        <dbReference type="ChEBI" id="CHEBI:15378"/>
        <dbReference type="ChEBI" id="CHEBI:57287"/>
        <dbReference type="ChEBI" id="CHEBI:57288"/>
        <dbReference type="ChEBI" id="CHEBI:78522"/>
        <dbReference type="ChEBI" id="CHEBI:232036"/>
    </reaction>
</comment>
<evidence type="ECO:0000256" key="3">
    <source>
        <dbReference type="ARBA" id="ARBA00022679"/>
    </source>
</evidence>
<evidence type="ECO:0000256" key="4">
    <source>
        <dbReference type="ARBA" id="ARBA00023315"/>
    </source>
</evidence>
<dbReference type="STRING" id="128403.WA1_32530"/>